<organism evidence="2">
    <name type="scientific">Trichuris suis</name>
    <name type="common">pig whipworm</name>
    <dbReference type="NCBI Taxonomy" id="68888"/>
    <lineage>
        <taxon>Eukaryota</taxon>
        <taxon>Metazoa</taxon>
        <taxon>Ecdysozoa</taxon>
        <taxon>Nematoda</taxon>
        <taxon>Enoplea</taxon>
        <taxon>Dorylaimia</taxon>
        <taxon>Trichinellida</taxon>
        <taxon>Trichuridae</taxon>
        <taxon>Trichuris</taxon>
    </lineage>
</organism>
<protein>
    <submittedName>
        <fullName evidence="2">Uncharacterized protein</fullName>
    </submittedName>
</protein>
<dbReference type="EMBL" id="KL367526">
    <property type="protein sequence ID" value="KFD66328.1"/>
    <property type="molecule type" value="Genomic_DNA"/>
</dbReference>
<dbReference type="Proteomes" id="UP000030758">
    <property type="component" value="Unassembled WGS sequence"/>
</dbReference>
<evidence type="ECO:0000313" key="2">
    <source>
        <dbReference type="EMBL" id="KFD66328.1"/>
    </source>
</evidence>
<dbReference type="AlphaFoldDB" id="A0A085NA32"/>
<gene>
    <name evidence="2" type="ORF">M514_21615</name>
</gene>
<sequence>MVFLPIHYSNNAACTWCCKRLRNSCRISDSLPSFAPAGINCCSRRRKAGGGQPASSSSVMAWRIRWALSSTRRSRHTALRAVKGAVCWSALSMKSRSVPRVSSVSTLSVSSNMVSSSRTCLCRKNRSSLANQSSGSAGRKVGTAKGASAGRWGVPGPAVGAMDGGEQFPFLAIFQTDHQCTTQELKLFTE</sequence>
<name>A0A085NA32_9BILA</name>
<accession>A0A085NA32</accession>
<proteinExistence type="predicted"/>
<evidence type="ECO:0000256" key="1">
    <source>
        <dbReference type="SAM" id="MobiDB-lite"/>
    </source>
</evidence>
<reference evidence="2" key="1">
    <citation type="journal article" date="2014" name="Nat. Genet.">
        <title>Genome and transcriptome of the porcine whipworm Trichuris suis.</title>
        <authorList>
            <person name="Jex A.R."/>
            <person name="Nejsum P."/>
            <person name="Schwarz E.M."/>
            <person name="Hu L."/>
            <person name="Young N.D."/>
            <person name="Hall R.S."/>
            <person name="Korhonen P.K."/>
            <person name="Liao S."/>
            <person name="Thamsborg S."/>
            <person name="Xia J."/>
            <person name="Xu P."/>
            <person name="Wang S."/>
            <person name="Scheerlinck J.P."/>
            <person name="Hofmann A."/>
            <person name="Sternberg P.W."/>
            <person name="Wang J."/>
            <person name="Gasser R.B."/>
        </authorList>
    </citation>
    <scope>NUCLEOTIDE SEQUENCE [LARGE SCALE GENOMIC DNA]</scope>
    <source>
        <strain evidence="2">DCEP-RM93F</strain>
    </source>
</reference>
<feature type="region of interest" description="Disordered" evidence="1">
    <location>
        <begin position="129"/>
        <end position="152"/>
    </location>
</feature>